<feature type="transmembrane region" description="Helical" evidence="1">
    <location>
        <begin position="358"/>
        <end position="379"/>
    </location>
</feature>
<feature type="transmembrane region" description="Helical" evidence="1">
    <location>
        <begin position="12"/>
        <end position="34"/>
    </location>
</feature>
<keyword evidence="3" id="KW-1185">Reference proteome</keyword>
<evidence type="ECO:0000313" key="3">
    <source>
        <dbReference type="Proteomes" id="UP000664073"/>
    </source>
</evidence>
<evidence type="ECO:0008006" key="4">
    <source>
        <dbReference type="Google" id="ProtNLM"/>
    </source>
</evidence>
<dbReference type="EMBL" id="JAFVMH010000004">
    <property type="protein sequence ID" value="MBO1325548.1"/>
    <property type="molecule type" value="Genomic_DNA"/>
</dbReference>
<feature type="transmembrane region" description="Helical" evidence="1">
    <location>
        <begin position="78"/>
        <end position="98"/>
    </location>
</feature>
<feature type="transmembrane region" description="Helical" evidence="1">
    <location>
        <begin position="294"/>
        <end position="314"/>
    </location>
</feature>
<keyword evidence="1" id="KW-1133">Transmembrane helix</keyword>
<dbReference type="Gene3D" id="1.20.1250.20">
    <property type="entry name" value="MFS general substrate transporter like domains"/>
    <property type="match status" value="1"/>
</dbReference>
<feature type="transmembrane region" description="Helical" evidence="1">
    <location>
        <begin position="104"/>
        <end position="124"/>
    </location>
</feature>
<dbReference type="SUPFAM" id="SSF103473">
    <property type="entry name" value="MFS general substrate transporter"/>
    <property type="match status" value="1"/>
</dbReference>
<proteinExistence type="predicted"/>
<accession>A0A939HPF1</accession>
<keyword evidence="1" id="KW-0472">Membrane</keyword>
<feature type="transmembrane region" description="Helical" evidence="1">
    <location>
        <begin position="166"/>
        <end position="187"/>
    </location>
</feature>
<sequence length="392" mass="41323">MAPELPPLVTRTQIAGGMVLGSAALLMLGVQPLVLDGLLSAHRITAGELGRLSMVELLALGLTIFLSVRYLREMHLRYWAGAACAVLALADGLTGFGTGFMIDIARGVAGMASGILVWLVICISTRSVSPGRVSGIFLAVQTIWQAVVAEFLSVTIMPSFGVSGAFVAMGILTLCAVPAIALVPSALSPLVQFHEDAEDAGGKIRPQGWTGLAGCLFYTAGIMGLWVFVERIGEISGLNAYVIGSAVSTVLLAQIFGSAMGTVLERKLPAVVMLMVADIGMLAVTWALGTTPSLWLYVASISLFGFLWMMALPFQVKFLIDIDPSRRTSMQLSSAQLFGSSLGPAITSAFVTQSGLGYAFEADMALFVISLLLTLAAVSRQDLPGRSKRLFV</sequence>
<feature type="transmembrane region" description="Helical" evidence="1">
    <location>
        <begin position="235"/>
        <end position="256"/>
    </location>
</feature>
<reference evidence="2" key="1">
    <citation type="submission" date="2021-03" db="EMBL/GenBank/DDBJ databases">
        <title>The complete genome sequence of Acetobacter sp. TBRC 12339.</title>
        <authorList>
            <person name="Charoenyingcharoen P."/>
            <person name="Yukphan P."/>
        </authorList>
    </citation>
    <scope>NUCLEOTIDE SEQUENCE</scope>
    <source>
        <strain evidence="2">TBRC 12339</strain>
    </source>
</reference>
<dbReference type="AlphaFoldDB" id="A0A939HPF1"/>
<feature type="transmembrane region" description="Helical" evidence="1">
    <location>
        <begin position="54"/>
        <end position="71"/>
    </location>
</feature>
<evidence type="ECO:0000256" key="1">
    <source>
        <dbReference type="SAM" id="Phobius"/>
    </source>
</evidence>
<gene>
    <name evidence="2" type="ORF">J2D77_10335</name>
</gene>
<name>A0A939HPF1_9PROT</name>
<protein>
    <recommendedName>
        <fullName evidence="4">MFS transporter</fullName>
    </recommendedName>
</protein>
<dbReference type="InterPro" id="IPR036259">
    <property type="entry name" value="MFS_trans_sf"/>
</dbReference>
<feature type="transmembrane region" description="Helical" evidence="1">
    <location>
        <begin position="208"/>
        <end position="229"/>
    </location>
</feature>
<dbReference type="Proteomes" id="UP000664073">
    <property type="component" value="Unassembled WGS sequence"/>
</dbReference>
<evidence type="ECO:0000313" key="2">
    <source>
        <dbReference type="EMBL" id="MBO1325548.1"/>
    </source>
</evidence>
<keyword evidence="1" id="KW-0812">Transmembrane</keyword>
<dbReference type="RefSeq" id="WP_207846200.1">
    <property type="nucleotide sequence ID" value="NZ_JAFVMH010000004.1"/>
</dbReference>
<organism evidence="2 3">
    <name type="scientific">Acetobacter garciniae</name>
    <dbReference type="NCBI Taxonomy" id="2817435"/>
    <lineage>
        <taxon>Bacteria</taxon>
        <taxon>Pseudomonadati</taxon>
        <taxon>Pseudomonadota</taxon>
        <taxon>Alphaproteobacteria</taxon>
        <taxon>Acetobacterales</taxon>
        <taxon>Acetobacteraceae</taxon>
        <taxon>Acetobacter</taxon>
    </lineage>
</organism>
<comment type="caution">
    <text evidence="2">The sequence shown here is derived from an EMBL/GenBank/DDBJ whole genome shotgun (WGS) entry which is preliminary data.</text>
</comment>
<feature type="transmembrane region" description="Helical" evidence="1">
    <location>
        <begin position="268"/>
        <end position="288"/>
    </location>
</feature>